<keyword evidence="10 16" id="KW-0406">Ion transport</keyword>
<dbReference type="GO" id="GO:0005886">
    <property type="term" value="C:plasma membrane"/>
    <property type="evidence" value="ECO:0007669"/>
    <property type="project" value="UniProtKB-SubCell"/>
</dbReference>
<keyword evidence="4" id="KW-1003">Cell membrane</keyword>
<sequence>MAEARGSLEPPAPAENSEEALKEGAGGENGAPVGEGERAKERPACPAEEGDPLKEASEEKNPEEEGGSRGTTSVPSSGEATPTTEEDEVQATLAQLAEQVGSADGPRTEGTARAESPEEKSESNTWDEATVPEEPPQPAGESAWGRRASPAGAEDASEGEEPAEEKSAAEPIPGLEERAEDEREEDLAGKGSEKESPEVAEEEGPEEGEADSKSPLEEQWRTGEETLRGDSPPSESSVEETPAADEDLAAEEAEVNEKSSPAPDASTGEVGAQENPEASAEEEEEEEEQEVQSADSGAVESPEEAEELSSHIQPVDGPAEEAEEVDALGLNGVQGREEEAIVEGEQTVPLDAPEQEKQEHDISLFVKAGSDGESIGNCPFSQRLFMILWLKGVIFNVTTVDLKRKPADLQKLAPGTNPPFITFDGDVKIDVNKIEEFLEEKLAPPRYPKLAPNHTESYSAGNDVFAKFSAFIKNTREDVNENLEKTLLKALHKLNNYLNTPLPEEIDANSTEDITISTRKFLDGDELTLADCNLLPKLHIIKVVAKKFRNFEFPSEMTGIWRYLNNAYDRDEFINTCPADLEIEYAYLDVAKRMK</sequence>
<feature type="domain" description="GST C-terminal" evidence="18">
    <location>
        <begin position="424"/>
        <end position="595"/>
    </location>
</feature>
<keyword evidence="6" id="KW-0812">Transmembrane</keyword>
<dbReference type="Gene3D" id="3.40.30.10">
    <property type="entry name" value="Glutaredoxin"/>
    <property type="match status" value="1"/>
</dbReference>
<dbReference type="GO" id="GO:0005254">
    <property type="term" value="F:chloride channel activity"/>
    <property type="evidence" value="ECO:0007669"/>
    <property type="project" value="UniProtKB-KW"/>
</dbReference>
<dbReference type="PANTHER" id="PTHR45476">
    <property type="entry name" value="CHLORIDE INTRACELLULAR CHANNEL PROTEIN 6-RELATED"/>
    <property type="match status" value="1"/>
</dbReference>
<evidence type="ECO:0000256" key="3">
    <source>
        <dbReference type="ARBA" id="ARBA00022448"/>
    </source>
</evidence>
<evidence type="ECO:0000313" key="19">
    <source>
        <dbReference type="EMBL" id="KAK9402125.1"/>
    </source>
</evidence>
<dbReference type="FunFam" id="3.40.30.10:FF:000021">
    <property type="entry name" value="Chloride intracellular channel 4"/>
    <property type="match status" value="1"/>
</dbReference>
<dbReference type="InterPro" id="IPR010987">
    <property type="entry name" value="Glutathione-S-Trfase_C-like"/>
</dbReference>
<feature type="compositionally biased region" description="Acidic residues" evidence="17">
    <location>
        <begin position="279"/>
        <end position="290"/>
    </location>
</feature>
<accession>A0AAW1BJ00</accession>
<dbReference type="Proteomes" id="UP001474421">
    <property type="component" value="Unassembled WGS sequence"/>
</dbReference>
<keyword evidence="8" id="KW-1133">Transmembrane helix</keyword>
<keyword evidence="9" id="KW-0560">Oxidoreductase</keyword>
<protein>
    <recommendedName>
        <fullName evidence="16">Chloride intracellular channel protein</fullName>
    </recommendedName>
</protein>
<comment type="subcellular location">
    <subcellularLocation>
        <location evidence="1">Cell membrane</location>
        <topology evidence="1">Single-pass membrane protein</topology>
    </subcellularLocation>
    <subcellularLocation>
        <location evidence="16">Membrane</location>
        <topology evidence="16">Single-pass membrane protein</topology>
    </subcellularLocation>
    <subcellularLocation>
        <location evidence="16">Cytoplasm</location>
    </subcellularLocation>
</comment>
<dbReference type="NCBIfam" id="TIGR00862">
    <property type="entry name" value="O-ClC"/>
    <property type="match status" value="1"/>
</dbReference>
<dbReference type="AlphaFoldDB" id="A0AAW1BJ00"/>
<dbReference type="InterPro" id="IPR002946">
    <property type="entry name" value="CLIC"/>
</dbReference>
<evidence type="ECO:0000259" key="18">
    <source>
        <dbReference type="PROSITE" id="PS50405"/>
    </source>
</evidence>
<feature type="compositionally biased region" description="Basic and acidic residues" evidence="17">
    <location>
        <begin position="51"/>
        <end position="60"/>
    </location>
</feature>
<feature type="region of interest" description="Disordered" evidence="17">
    <location>
        <begin position="1"/>
        <end position="323"/>
    </location>
</feature>
<dbReference type="InterPro" id="IPR053823">
    <property type="entry name" value="CLIC_N"/>
</dbReference>
<keyword evidence="20" id="KW-1185">Reference proteome</keyword>
<keyword evidence="14 16" id="KW-0407">Ion channel</keyword>
<feature type="compositionally biased region" description="Acidic residues" evidence="17">
    <location>
        <begin position="198"/>
        <end position="209"/>
    </location>
</feature>
<evidence type="ECO:0000256" key="4">
    <source>
        <dbReference type="ARBA" id="ARBA00022475"/>
    </source>
</evidence>
<keyword evidence="5 16" id="KW-0963">Cytoplasm</keyword>
<evidence type="ECO:0000256" key="11">
    <source>
        <dbReference type="ARBA" id="ARBA00023136"/>
    </source>
</evidence>
<evidence type="ECO:0000313" key="20">
    <source>
        <dbReference type="Proteomes" id="UP001474421"/>
    </source>
</evidence>
<evidence type="ECO:0000256" key="17">
    <source>
        <dbReference type="SAM" id="MobiDB-lite"/>
    </source>
</evidence>
<evidence type="ECO:0000256" key="10">
    <source>
        <dbReference type="ARBA" id="ARBA00023065"/>
    </source>
</evidence>
<reference evidence="19 20" key="1">
    <citation type="journal article" date="2024" name="Proc. Natl. Acad. Sci. U.S.A.">
        <title>The genetic regulatory architecture and epigenomic basis for age-related changes in rattlesnake venom.</title>
        <authorList>
            <person name="Hogan M.P."/>
            <person name="Holding M.L."/>
            <person name="Nystrom G.S."/>
            <person name="Colston T.J."/>
            <person name="Bartlett D.A."/>
            <person name="Mason A.J."/>
            <person name="Ellsworth S.A."/>
            <person name="Rautsaw R.M."/>
            <person name="Lawrence K.C."/>
            <person name="Strickland J.L."/>
            <person name="He B."/>
            <person name="Fraser P."/>
            <person name="Margres M.J."/>
            <person name="Gilbert D.M."/>
            <person name="Gibbs H.L."/>
            <person name="Parkinson C.L."/>
            <person name="Rokyta D.R."/>
        </authorList>
    </citation>
    <scope>NUCLEOTIDE SEQUENCE [LARGE SCALE GENOMIC DNA]</scope>
    <source>
        <strain evidence="19">DRR0105</strain>
    </source>
</reference>
<dbReference type="PROSITE" id="PS50405">
    <property type="entry name" value="GST_CTER"/>
    <property type="match status" value="1"/>
</dbReference>
<feature type="compositionally biased region" description="Low complexity" evidence="17">
    <location>
        <begin position="231"/>
        <end position="241"/>
    </location>
</feature>
<proteinExistence type="inferred from homology"/>
<dbReference type="PANTHER" id="PTHR45476:SF1">
    <property type="entry name" value="CHLORIDE INTRACELLULAR CHANNEL PROTEIN 6"/>
    <property type="match status" value="1"/>
</dbReference>
<comment type="domain">
    <text evidence="16">Members of this family may change from a globular, soluble state to a state where the N-terminal domain is inserted into the membrane and functions as chloride channel. A conformation change of the N-terminal domain is thought to expose hydrophobic surfaces that trigger membrane insertion.</text>
</comment>
<dbReference type="InterPro" id="IPR040079">
    <property type="entry name" value="Glutathione_S-Trfase"/>
</dbReference>
<evidence type="ECO:0000256" key="16">
    <source>
        <dbReference type="RuleBase" id="RU362009"/>
    </source>
</evidence>
<keyword evidence="12 16" id="KW-0869">Chloride channel</keyword>
<evidence type="ECO:0000256" key="15">
    <source>
        <dbReference type="ARBA" id="ARBA00024167"/>
    </source>
</evidence>
<dbReference type="GO" id="GO:0031750">
    <property type="term" value="F:D3 dopamine receptor binding"/>
    <property type="evidence" value="ECO:0007669"/>
    <property type="project" value="TreeGrafter"/>
</dbReference>
<dbReference type="SFLD" id="SFLDS00019">
    <property type="entry name" value="Glutathione_Transferase_(cytos"/>
    <property type="match status" value="1"/>
</dbReference>
<keyword evidence="11" id="KW-0472">Membrane</keyword>
<dbReference type="Gene3D" id="1.20.1050.10">
    <property type="match status" value="1"/>
</dbReference>
<evidence type="ECO:0000256" key="9">
    <source>
        <dbReference type="ARBA" id="ARBA00023002"/>
    </source>
</evidence>
<dbReference type="CDD" id="cd03061">
    <property type="entry name" value="GST_N_CLIC"/>
    <property type="match status" value="1"/>
</dbReference>
<comment type="similarity">
    <text evidence="2 16">Belongs to the chloride channel CLIC family.</text>
</comment>
<dbReference type="PRINTS" id="PR01263">
    <property type="entry name" value="INTCLCHANNEL"/>
</dbReference>
<evidence type="ECO:0000256" key="7">
    <source>
        <dbReference type="ARBA" id="ARBA00022882"/>
    </source>
</evidence>
<dbReference type="SUPFAM" id="SSF47616">
    <property type="entry name" value="GST C-terminal domain-like"/>
    <property type="match status" value="1"/>
</dbReference>
<dbReference type="SUPFAM" id="SSF52833">
    <property type="entry name" value="Thioredoxin-like"/>
    <property type="match status" value="1"/>
</dbReference>
<dbReference type="FunFam" id="1.20.1050.10:FF:000001">
    <property type="entry name" value="Chloride intracellular channel 2"/>
    <property type="match status" value="1"/>
</dbReference>
<evidence type="ECO:0000256" key="6">
    <source>
        <dbReference type="ARBA" id="ARBA00022692"/>
    </source>
</evidence>
<dbReference type="GO" id="GO:0031749">
    <property type="term" value="F:D2 dopamine receptor binding"/>
    <property type="evidence" value="ECO:0007669"/>
    <property type="project" value="TreeGrafter"/>
</dbReference>
<dbReference type="InterPro" id="IPR036282">
    <property type="entry name" value="Glutathione-S-Trfase_C_sf"/>
</dbReference>
<keyword evidence="13 16" id="KW-0868">Chloride</keyword>
<name>A0AAW1BJ00_CROAD</name>
<dbReference type="SFLD" id="SFLDG00358">
    <property type="entry name" value="Main_(cytGST)"/>
    <property type="match status" value="1"/>
</dbReference>
<comment type="catalytic activity">
    <reaction evidence="15">
        <text>chloride(in) = chloride(out)</text>
        <dbReference type="Rhea" id="RHEA:29823"/>
        <dbReference type="ChEBI" id="CHEBI:17996"/>
    </reaction>
</comment>
<keyword evidence="3 16" id="KW-0813">Transport</keyword>
<evidence type="ECO:0000256" key="1">
    <source>
        <dbReference type="ARBA" id="ARBA00004162"/>
    </source>
</evidence>
<dbReference type="EMBL" id="JAOTOJ010000004">
    <property type="protein sequence ID" value="KAK9402125.1"/>
    <property type="molecule type" value="Genomic_DNA"/>
</dbReference>
<feature type="compositionally biased region" description="Polar residues" evidence="17">
    <location>
        <begin position="70"/>
        <end position="83"/>
    </location>
</feature>
<dbReference type="GO" id="GO:0031751">
    <property type="term" value="F:D4 dopamine receptor binding"/>
    <property type="evidence" value="ECO:0007669"/>
    <property type="project" value="TreeGrafter"/>
</dbReference>
<evidence type="ECO:0000256" key="2">
    <source>
        <dbReference type="ARBA" id="ARBA00007655"/>
    </source>
</evidence>
<dbReference type="Pfam" id="PF22441">
    <property type="entry name" value="CLIC-like_N"/>
    <property type="match status" value="1"/>
</dbReference>
<dbReference type="GO" id="GO:0016491">
    <property type="term" value="F:oxidoreductase activity"/>
    <property type="evidence" value="ECO:0007669"/>
    <property type="project" value="UniProtKB-KW"/>
</dbReference>
<evidence type="ECO:0000256" key="13">
    <source>
        <dbReference type="ARBA" id="ARBA00023214"/>
    </source>
</evidence>
<feature type="compositionally biased region" description="Acidic residues" evidence="17">
    <location>
        <begin position="242"/>
        <end position="254"/>
    </location>
</feature>
<feature type="compositionally biased region" description="Basic and acidic residues" evidence="17">
    <location>
        <begin position="106"/>
        <end position="122"/>
    </location>
</feature>
<comment type="caution">
    <text evidence="19">The sequence shown here is derived from an EMBL/GenBank/DDBJ whole genome shotgun (WGS) entry which is preliminary data.</text>
</comment>
<evidence type="ECO:0000256" key="12">
    <source>
        <dbReference type="ARBA" id="ARBA00023173"/>
    </source>
</evidence>
<evidence type="ECO:0000256" key="5">
    <source>
        <dbReference type="ARBA" id="ARBA00022490"/>
    </source>
</evidence>
<gene>
    <name evidence="19" type="ORF">NXF25_010481</name>
</gene>
<evidence type="ECO:0000256" key="14">
    <source>
        <dbReference type="ARBA" id="ARBA00023303"/>
    </source>
</evidence>
<feature type="compositionally biased region" description="Basic and acidic residues" evidence="17">
    <location>
        <begin position="210"/>
        <end position="228"/>
    </location>
</feature>
<organism evidence="19 20">
    <name type="scientific">Crotalus adamanteus</name>
    <name type="common">Eastern diamondback rattlesnake</name>
    <dbReference type="NCBI Taxonomy" id="8729"/>
    <lineage>
        <taxon>Eukaryota</taxon>
        <taxon>Metazoa</taxon>
        <taxon>Chordata</taxon>
        <taxon>Craniata</taxon>
        <taxon>Vertebrata</taxon>
        <taxon>Euteleostomi</taxon>
        <taxon>Lepidosauria</taxon>
        <taxon>Squamata</taxon>
        <taxon>Bifurcata</taxon>
        <taxon>Unidentata</taxon>
        <taxon>Episquamata</taxon>
        <taxon>Toxicofera</taxon>
        <taxon>Serpentes</taxon>
        <taxon>Colubroidea</taxon>
        <taxon>Viperidae</taxon>
        <taxon>Crotalinae</taxon>
        <taxon>Crotalus</taxon>
    </lineage>
</organism>
<dbReference type="InterPro" id="IPR036249">
    <property type="entry name" value="Thioredoxin-like_sf"/>
</dbReference>
<feature type="compositionally biased region" description="Basic and acidic residues" evidence="17">
    <location>
        <begin position="175"/>
        <end position="197"/>
    </location>
</feature>
<dbReference type="GO" id="GO:0034707">
    <property type="term" value="C:chloride channel complex"/>
    <property type="evidence" value="ECO:0007669"/>
    <property type="project" value="UniProtKB-KW"/>
</dbReference>
<keyword evidence="7 16" id="KW-0851">Voltage-gated channel</keyword>
<dbReference type="GO" id="GO:0005737">
    <property type="term" value="C:cytoplasm"/>
    <property type="evidence" value="ECO:0007669"/>
    <property type="project" value="UniProtKB-SubCell"/>
</dbReference>
<evidence type="ECO:0000256" key="8">
    <source>
        <dbReference type="ARBA" id="ARBA00022989"/>
    </source>
</evidence>